<keyword evidence="2" id="KW-0378">Hydrolase</keyword>
<keyword evidence="3" id="KW-1185">Reference proteome</keyword>
<dbReference type="KEGG" id="gms:SOIL9_79020"/>
<protein>
    <recommendedName>
        <fullName evidence="1">AB hydrolase-1 domain-containing protein</fullName>
    </recommendedName>
</protein>
<dbReference type="SUPFAM" id="SSF53474">
    <property type="entry name" value="alpha/beta-Hydrolases"/>
    <property type="match status" value="1"/>
</dbReference>
<dbReference type="PANTHER" id="PTHR43798">
    <property type="entry name" value="MONOACYLGLYCEROL LIPASE"/>
    <property type="match status" value="1"/>
</dbReference>
<dbReference type="InterPro" id="IPR029058">
    <property type="entry name" value="AB_hydrolase_fold"/>
</dbReference>
<dbReference type="InterPro" id="IPR050266">
    <property type="entry name" value="AB_hydrolase_sf"/>
</dbReference>
<dbReference type="EMBL" id="LR593886">
    <property type="protein sequence ID" value="VTS01281.1"/>
    <property type="molecule type" value="Genomic_DNA"/>
</dbReference>
<dbReference type="Proteomes" id="UP000464178">
    <property type="component" value="Chromosome"/>
</dbReference>
<dbReference type="PANTHER" id="PTHR43798:SF33">
    <property type="entry name" value="HYDROLASE, PUTATIVE (AFU_ORTHOLOGUE AFUA_2G14860)-RELATED"/>
    <property type="match status" value="1"/>
</dbReference>
<sequence length="290" mass="31596">MFTTDSIPIINPTGSDEEYSALWGVAGPVAKQSLWLVHGLSRRWEDFSPILCDLTAWWHVHAYSHRGHGESTRTPGAYRVADYVPDLVAAVKAAHKKCVLIGHSLGALVSMGVAAQVPDLVTAVVLIDPPGPRFLSGLDTSPYGTIWRAMQKLAGRKDTSAVAREFADVRVPGAQPGETIRLGDFRDAASLRFVARCLRDLDPGVFDPPLKKHWLDGYDMFAIAKRVKCPALLIVADPLYGGMLPPEDANPLAAALPDCTRVDLPTVGHLVHWQDTPSTLRLLHSFLNSL</sequence>
<dbReference type="InterPro" id="IPR000073">
    <property type="entry name" value="AB_hydrolase_1"/>
</dbReference>
<feature type="domain" description="AB hydrolase-1" evidence="1">
    <location>
        <begin position="36"/>
        <end position="273"/>
    </location>
</feature>
<evidence type="ECO:0000259" key="1">
    <source>
        <dbReference type="Pfam" id="PF12697"/>
    </source>
</evidence>
<dbReference type="RefSeq" id="WP_162672408.1">
    <property type="nucleotide sequence ID" value="NZ_LR593886.1"/>
</dbReference>
<dbReference type="Pfam" id="PF12697">
    <property type="entry name" value="Abhydrolase_6"/>
    <property type="match status" value="1"/>
</dbReference>
<dbReference type="GO" id="GO:0016020">
    <property type="term" value="C:membrane"/>
    <property type="evidence" value="ECO:0007669"/>
    <property type="project" value="TreeGrafter"/>
</dbReference>
<dbReference type="Gene3D" id="3.40.50.1820">
    <property type="entry name" value="alpha/beta hydrolase"/>
    <property type="match status" value="1"/>
</dbReference>
<evidence type="ECO:0000313" key="2">
    <source>
        <dbReference type="EMBL" id="VTS01281.1"/>
    </source>
</evidence>
<evidence type="ECO:0000313" key="3">
    <source>
        <dbReference type="Proteomes" id="UP000464178"/>
    </source>
</evidence>
<name>A0A6P2DL48_9BACT</name>
<reference evidence="2 3" key="1">
    <citation type="submission" date="2019-05" db="EMBL/GenBank/DDBJ databases">
        <authorList>
            <consortium name="Science for Life Laboratories"/>
        </authorList>
    </citation>
    <scope>NUCLEOTIDE SEQUENCE [LARGE SCALE GENOMIC DNA]</scope>
    <source>
        <strain evidence="2">Soil9</strain>
    </source>
</reference>
<dbReference type="GO" id="GO:0016787">
    <property type="term" value="F:hydrolase activity"/>
    <property type="evidence" value="ECO:0007669"/>
    <property type="project" value="UniProtKB-KW"/>
</dbReference>
<dbReference type="AlphaFoldDB" id="A0A6P2DL48"/>
<accession>A0A6P2DL48</accession>
<proteinExistence type="predicted"/>
<organism evidence="2 3">
    <name type="scientific">Gemmata massiliana</name>
    <dbReference type="NCBI Taxonomy" id="1210884"/>
    <lineage>
        <taxon>Bacteria</taxon>
        <taxon>Pseudomonadati</taxon>
        <taxon>Planctomycetota</taxon>
        <taxon>Planctomycetia</taxon>
        <taxon>Gemmatales</taxon>
        <taxon>Gemmataceae</taxon>
        <taxon>Gemmata</taxon>
    </lineage>
</organism>
<gene>
    <name evidence="2" type="ORF">SOIL9_79020</name>
</gene>